<proteinExistence type="predicted"/>
<protein>
    <submittedName>
        <fullName evidence="1">Uncharacterized protein</fullName>
    </submittedName>
</protein>
<organism evidence="1 2">
    <name type="scientific">Eutrema salsugineum</name>
    <name type="common">Saltwater cress</name>
    <name type="synonym">Sisymbrium salsugineum</name>
    <dbReference type="NCBI Taxonomy" id="72664"/>
    <lineage>
        <taxon>Eukaryota</taxon>
        <taxon>Viridiplantae</taxon>
        <taxon>Streptophyta</taxon>
        <taxon>Embryophyta</taxon>
        <taxon>Tracheophyta</taxon>
        <taxon>Spermatophyta</taxon>
        <taxon>Magnoliopsida</taxon>
        <taxon>eudicotyledons</taxon>
        <taxon>Gunneridae</taxon>
        <taxon>Pentapetalae</taxon>
        <taxon>rosids</taxon>
        <taxon>malvids</taxon>
        <taxon>Brassicales</taxon>
        <taxon>Brassicaceae</taxon>
        <taxon>Eutremeae</taxon>
        <taxon>Eutrema</taxon>
    </lineage>
</organism>
<name>V4KTL9_EUTSA</name>
<gene>
    <name evidence="1" type="ORF">EUTSA_v10009963mg</name>
</gene>
<dbReference type="KEGG" id="eus:EUTSA_v10009963mg"/>
<dbReference type="STRING" id="72664.V4KTL9"/>
<reference evidence="1 2" key="1">
    <citation type="journal article" date="2013" name="Front. Plant Sci.">
        <title>The Reference Genome of the Halophytic Plant Eutrema salsugineum.</title>
        <authorList>
            <person name="Yang R."/>
            <person name="Jarvis D.E."/>
            <person name="Chen H."/>
            <person name="Beilstein M.A."/>
            <person name="Grimwood J."/>
            <person name="Jenkins J."/>
            <person name="Shu S."/>
            <person name="Prochnik S."/>
            <person name="Xin M."/>
            <person name="Ma C."/>
            <person name="Schmutz J."/>
            <person name="Wing R.A."/>
            <person name="Mitchell-Olds T."/>
            <person name="Schumaker K.S."/>
            <person name="Wang X."/>
        </authorList>
    </citation>
    <scope>NUCLEOTIDE SEQUENCE [LARGE SCALE GENOMIC DNA]</scope>
</reference>
<dbReference type="Gramene" id="ESQ33377">
    <property type="protein sequence ID" value="ESQ33377"/>
    <property type="gene ID" value="EUTSA_v10009963mg"/>
</dbReference>
<evidence type="ECO:0000313" key="2">
    <source>
        <dbReference type="Proteomes" id="UP000030689"/>
    </source>
</evidence>
<keyword evidence="2" id="KW-1185">Reference proteome</keyword>
<dbReference type="Proteomes" id="UP000030689">
    <property type="component" value="Unassembled WGS sequence"/>
</dbReference>
<sequence>FCSHSSLARFCNEKGSPFGDPETCEKYGLGSIALLIADFGENCVCGSLELVARSSNKYVPEKINLRTIFSPSTIAAVCLNVPLNQKSAS</sequence>
<feature type="non-terminal residue" evidence="1">
    <location>
        <position position="1"/>
    </location>
</feature>
<dbReference type="EMBL" id="KI517683">
    <property type="protein sequence ID" value="ESQ33377.1"/>
    <property type="molecule type" value="Genomic_DNA"/>
</dbReference>
<dbReference type="AlphaFoldDB" id="V4KTL9"/>
<evidence type="ECO:0000313" key="1">
    <source>
        <dbReference type="EMBL" id="ESQ33377.1"/>
    </source>
</evidence>
<accession>V4KTL9</accession>